<dbReference type="Proteomes" id="UP000001798">
    <property type="component" value="Chromosome 10"/>
</dbReference>
<evidence type="ECO:0000313" key="3">
    <source>
        <dbReference type="Proteomes" id="UP000001798"/>
    </source>
</evidence>
<feature type="compositionally biased region" description="Basic and acidic residues" evidence="1">
    <location>
        <begin position="66"/>
        <end position="80"/>
    </location>
</feature>
<reference evidence="2 3" key="2">
    <citation type="journal article" date="2012" name="Eukaryot. Cell">
        <title>Genome update of Botrytis cinerea strains B05.10 and T4.</title>
        <authorList>
            <person name="Staats M."/>
            <person name="van Kan J.A."/>
        </authorList>
    </citation>
    <scope>NUCLEOTIDE SEQUENCE [LARGE SCALE GENOMIC DNA]</scope>
    <source>
        <strain evidence="2 3">B05.10</strain>
    </source>
</reference>
<dbReference type="GeneID" id="36394606"/>
<reference evidence="2 3" key="3">
    <citation type="journal article" date="2017" name="Mol. Plant Pathol.">
        <title>A gapless genome sequence of the fungus Botrytis cinerea.</title>
        <authorList>
            <person name="Van Kan J.A."/>
            <person name="Stassen J.H."/>
            <person name="Mosbach A."/>
            <person name="Van Der Lee T.A."/>
            <person name="Faino L."/>
            <person name="Farmer A.D."/>
            <person name="Papasotiriou D.G."/>
            <person name="Zhou S."/>
            <person name="Seidl M.F."/>
            <person name="Cottam E."/>
            <person name="Edel D."/>
            <person name="Hahn M."/>
            <person name="Schwartz D.C."/>
            <person name="Dietrich R.A."/>
            <person name="Widdison S."/>
            <person name="Scalliet G."/>
        </authorList>
    </citation>
    <scope>NUCLEOTIDE SEQUENCE [LARGE SCALE GENOMIC DNA]</scope>
    <source>
        <strain evidence="2 3">B05.10</strain>
    </source>
</reference>
<sequence>MRTRRQADPDVQTYEKGVKTQTRQVGNSVVYTNLNTKGRGKDIKEYVKRLRCTIDNFDPEGNEILKAKQNEEKEAKKQLEENIGGGGTEAEDDETEDEDDRVEEETEEDVSLATDDSEEKNSSAEARDQTQANITQILEPKKHGRRLPGQSSRSNGGGIVEVKRSGMRDEQETELGVEQGAELDEGKETEEYHGL</sequence>
<proteinExistence type="predicted"/>
<gene>
    <name evidence="2" type="ORF">BCIN_10g05570</name>
</gene>
<feature type="compositionally biased region" description="Basic and acidic residues" evidence="1">
    <location>
        <begin position="161"/>
        <end position="170"/>
    </location>
</feature>
<keyword evidence="3" id="KW-1185">Reference proteome</keyword>
<feature type="compositionally biased region" description="Basic and acidic residues" evidence="1">
    <location>
        <begin position="184"/>
        <end position="195"/>
    </location>
</feature>
<reference evidence="2 3" key="1">
    <citation type="journal article" date="2011" name="PLoS Genet.">
        <title>Genomic analysis of the necrotrophic fungal pathogens Sclerotinia sclerotiorum and Botrytis cinerea.</title>
        <authorList>
            <person name="Amselem J."/>
            <person name="Cuomo C.A."/>
            <person name="van Kan J.A."/>
            <person name="Viaud M."/>
            <person name="Benito E.P."/>
            <person name="Couloux A."/>
            <person name="Coutinho P.M."/>
            <person name="de Vries R.P."/>
            <person name="Dyer P.S."/>
            <person name="Fillinger S."/>
            <person name="Fournier E."/>
            <person name="Gout L."/>
            <person name="Hahn M."/>
            <person name="Kohn L."/>
            <person name="Lapalu N."/>
            <person name="Plummer K.M."/>
            <person name="Pradier J.M."/>
            <person name="Quevillon E."/>
            <person name="Sharon A."/>
            <person name="Simon A."/>
            <person name="ten Have A."/>
            <person name="Tudzynski B."/>
            <person name="Tudzynski P."/>
            <person name="Wincker P."/>
            <person name="Andrew M."/>
            <person name="Anthouard V."/>
            <person name="Beever R.E."/>
            <person name="Beffa R."/>
            <person name="Benoit I."/>
            <person name="Bouzid O."/>
            <person name="Brault B."/>
            <person name="Chen Z."/>
            <person name="Choquer M."/>
            <person name="Collemare J."/>
            <person name="Cotton P."/>
            <person name="Danchin E.G."/>
            <person name="Da Silva C."/>
            <person name="Gautier A."/>
            <person name="Giraud C."/>
            <person name="Giraud T."/>
            <person name="Gonzalez C."/>
            <person name="Grossetete S."/>
            <person name="Guldener U."/>
            <person name="Henrissat B."/>
            <person name="Howlett B.J."/>
            <person name="Kodira C."/>
            <person name="Kretschmer M."/>
            <person name="Lappartient A."/>
            <person name="Leroch M."/>
            <person name="Levis C."/>
            <person name="Mauceli E."/>
            <person name="Neuveglise C."/>
            <person name="Oeser B."/>
            <person name="Pearson M."/>
            <person name="Poulain J."/>
            <person name="Poussereau N."/>
            <person name="Quesneville H."/>
            <person name="Rascle C."/>
            <person name="Schumacher J."/>
            <person name="Segurens B."/>
            <person name="Sexton A."/>
            <person name="Silva E."/>
            <person name="Sirven C."/>
            <person name="Soanes D.M."/>
            <person name="Talbot N.J."/>
            <person name="Templeton M."/>
            <person name="Yandava C."/>
            <person name="Yarden O."/>
            <person name="Zeng Q."/>
            <person name="Rollins J.A."/>
            <person name="Lebrun M.H."/>
            <person name="Dickman M."/>
        </authorList>
    </citation>
    <scope>NUCLEOTIDE SEQUENCE [LARGE SCALE GENOMIC DNA]</scope>
    <source>
        <strain evidence="2 3">B05.10</strain>
    </source>
</reference>
<feature type="compositionally biased region" description="Acidic residues" evidence="1">
    <location>
        <begin position="171"/>
        <end position="183"/>
    </location>
</feature>
<name>A0A384JW32_BOTFB</name>
<dbReference type="AlphaFoldDB" id="A0A384JW32"/>
<accession>A0A384JW32</accession>
<dbReference type="RefSeq" id="XP_024551492.1">
    <property type="nucleotide sequence ID" value="XM_024695698.1"/>
</dbReference>
<feature type="region of interest" description="Disordered" evidence="1">
    <location>
        <begin position="66"/>
        <end position="195"/>
    </location>
</feature>
<feature type="compositionally biased region" description="Acidic residues" evidence="1">
    <location>
        <begin position="89"/>
        <end position="118"/>
    </location>
</feature>
<dbReference type="EMBL" id="CP009814">
    <property type="protein sequence ID" value="ATZ54564.1"/>
    <property type="molecule type" value="Genomic_DNA"/>
</dbReference>
<feature type="region of interest" description="Disordered" evidence="1">
    <location>
        <begin position="1"/>
        <end position="21"/>
    </location>
</feature>
<evidence type="ECO:0000256" key="1">
    <source>
        <dbReference type="SAM" id="MobiDB-lite"/>
    </source>
</evidence>
<organism evidence="2 3">
    <name type="scientific">Botryotinia fuckeliana (strain B05.10)</name>
    <name type="common">Noble rot fungus</name>
    <name type="synonym">Botrytis cinerea</name>
    <dbReference type="NCBI Taxonomy" id="332648"/>
    <lineage>
        <taxon>Eukaryota</taxon>
        <taxon>Fungi</taxon>
        <taxon>Dikarya</taxon>
        <taxon>Ascomycota</taxon>
        <taxon>Pezizomycotina</taxon>
        <taxon>Leotiomycetes</taxon>
        <taxon>Helotiales</taxon>
        <taxon>Sclerotiniaceae</taxon>
        <taxon>Botrytis</taxon>
    </lineage>
</organism>
<feature type="compositionally biased region" description="Basic and acidic residues" evidence="1">
    <location>
        <begin position="119"/>
        <end position="128"/>
    </location>
</feature>
<evidence type="ECO:0000313" key="2">
    <source>
        <dbReference type="EMBL" id="ATZ54564.1"/>
    </source>
</evidence>
<protein>
    <submittedName>
        <fullName evidence="2">Uncharacterized protein</fullName>
    </submittedName>
</protein>
<dbReference type="VEuPathDB" id="FungiDB:Bcin10g05570"/>
<dbReference type="KEGG" id="bfu:BCIN_10g05570"/>